<feature type="compositionally biased region" description="Polar residues" evidence="3">
    <location>
        <begin position="1"/>
        <end position="11"/>
    </location>
</feature>
<dbReference type="EMBL" id="VEPZ02000967">
    <property type="protein sequence ID" value="KAE8706727.1"/>
    <property type="molecule type" value="Genomic_DNA"/>
</dbReference>
<keyword evidence="2" id="KW-0378">Hydrolase</keyword>
<feature type="domain" description="Inositol polyphosphate-related phosphatase" evidence="4">
    <location>
        <begin position="65"/>
        <end position="384"/>
    </location>
</feature>
<accession>A0A6A3ATM4</accession>
<dbReference type="SUPFAM" id="SSF56219">
    <property type="entry name" value="DNase I-like"/>
    <property type="match status" value="1"/>
</dbReference>
<organism evidence="5 6">
    <name type="scientific">Hibiscus syriacus</name>
    <name type="common">Rose of Sharon</name>
    <dbReference type="NCBI Taxonomy" id="106335"/>
    <lineage>
        <taxon>Eukaryota</taxon>
        <taxon>Viridiplantae</taxon>
        <taxon>Streptophyta</taxon>
        <taxon>Embryophyta</taxon>
        <taxon>Tracheophyta</taxon>
        <taxon>Spermatophyta</taxon>
        <taxon>Magnoliopsida</taxon>
        <taxon>eudicotyledons</taxon>
        <taxon>Gunneridae</taxon>
        <taxon>Pentapetalae</taxon>
        <taxon>rosids</taxon>
        <taxon>malvids</taxon>
        <taxon>Malvales</taxon>
        <taxon>Malvaceae</taxon>
        <taxon>Malvoideae</taxon>
        <taxon>Hibiscus</taxon>
    </lineage>
</organism>
<name>A0A6A3ATM4_HIBSY</name>
<comment type="similarity">
    <text evidence="1">Belongs to the inositol polyphosphate 5-phosphatase family.</text>
</comment>
<comment type="caution">
    <text evidence="5">The sequence shown here is derived from an EMBL/GenBank/DDBJ whole genome shotgun (WGS) entry which is preliminary data.</text>
</comment>
<dbReference type="InterPro" id="IPR045849">
    <property type="entry name" value="IP5P_plant"/>
</dbReference>
<reference evidence="5" key="1">
    <citation type="submission" date="2019-09" db="EMBL/GenBank/DDBJ databases">
        <title>Draft genome information of white flower Hibiscus syriacus.</title>
        <authorList>
            <person name="Kim Y.-M."/>
        </authorList>
    </citation>
    <scope>NUCLEOTIDE SEQUENCE [LARGE SCALE GENOMIC DNA]</scope>
    <source>
        <strain evidence="5">YM2019G1</strain>
    </source>
</reference>
<dbReference type="GO" id="GO:0004445">
    <property type="term" value="F:inositol-polyphosphate 5-phosphatase activity"/>
    <property type="evidence" value="ECO:0007669"/>
    <property type="project" value="InterPro"/>
</dbReference>
<protein>
    <recommendedName>
        <fullName evidence="4">Inositol polyphosphate-related phosphatase domain-containing protein</fullName>
    </recommendedName>
</protein>
<dbReference type="SMART" id="SM00128">
    <property type="entry name" value="IPPc"/>
    <property type="match status" value="1"/>
</dbReference>
<evidence type="ECO:0000256" key="2">
    <source>
        <dbReference type="ARBA" id="ARBA00022801"/>
    </source>
</evidence>
<dbReference type="AlphaFoldDB" id="A0A6A3ATM4"/>
<dbReference type="PANTHER" id="PTHR45666">
    <property type="entry name" value="TYPE IV INOSITOL POLYPHOSPHATE 5-PHOSPHATASE 9"/>
    <property type="match status" value="1"/>
</dbReference>
<dbReference type="Proteomes" id="UP000436088">
    <property type="component" value="Unassembled WGS sequence"/>
</dbReference>
<dbReference type="InterPro" id="IPR036691">
    <property type="entry name" value="Endo/exonu/phosph_ase_sf"/>
</dbReference>
<evidence type="ECO:0000313" key="5">
    <source>
        <dbReference type="EMBL" id="KAE8706727.1"/>
    </source>
</evidence>
<sequence>MDNMNPNSSSGRFRKWFKRKHKNKQKHKQPDPYYGLDVLSEDEDDDFMEDVYISSFEMDPCTSTNELRIFVGTWNVAGRSPVGSLAVDLHEWLKPQDAADIYVLGFQEIVPLKTRTVIGAEDPTEATNWNLLIGKTLNEKFGGPWLTPLLDPISSDNYHVQVHDSERRASFSGITDSLRMRGRSKTQRHQQLYLGGSKYKLMASKKMLSGLWNHGLLGNKGSVSVSMTIEGTSFCFIAAHLASGEKNGDEGRRNRQVSEIFKRTSFPLSANDDDNPYPLTILGHDQIFWFGDLNYRLDLEDNLARYLIKKQDWKALQEFDQLRKEQEDGGVLKIREKQRTPAWCDRILWYGKGVKLLSYFRSESKFSDHRPVSALFSTQIEVMKSTNSRFLDKDTFPNIMPPEQIGPSGNKEEGKSTLLSLIVKDTEASSTHAKL</sequence>
<dbReference type="Gene3D" id="3.60.10.10">
    <property type="entry name" value="Endonuclease/exonuclease/phosphatase"/>
    <property type="match status" value="1"/>
</dbReference>
<evidence type="ECO:0000313" key="6">
    <source>
        <dbReference type="Proteomes" id="UP000436088"/>
    </source>
</evidence>
<feature type="compositionally biased region" description="Basic residues" evidence="3">
    <location>
        <begin position="12"/>
        <end position="27"/>
    </location>
</feature>
<proteinExistence type="inferred from homology"/>
<dbReference type="Pfam" id="PF22669">
    <property type="entry name" value="Exo_endo_phos2"/>
    <property type="match status" value="2"/>
</dbReference>
<dbReference type="InterPro" id="IPR000300">
    <property type="entry name" value="IPPc"/>
</dbReference>
<feature type="region of interest" description="Disordered" evidence="3">
    <location>
        <begin position="1"/>
        <end position="35"/>
    </location>
</feature>
<gene>
    <name evidence="5" type="ORF">F3Y22_tig00110388pilonHSYRG00126</name>
</gene>
<dbReference type="GO" id="GO:0004439">
    <property type="term" value="F:phosphatidylinositol-4,5-bisphosphate 5-phosphatase activity"/>
    <property type="evidence" value="ECO:0007669"/>
    <property type="project" value="TreeGrafter"/>
</dbReference>
<evidence type="ECO:0000256" key="1">
    <source>
        <dbReference type="ARBA" id="ARBA00010768"/>
    </source>
</evidence>
<dbReference type="GO" id="GO:0046856">
    <property type="term" value="P:phosphatidylinositol dephosphorylation"/>
    <property type="evidence" value="ECO:0007669"/>
    <property type="project" value="InterPro"/>
</dbReference>
<keyword evidence="6" id="KW-1185">Reference proteome</keyword>
<evidence type="ECO:0000259" key="4">
    <source>
        <dbReference type="SMART" id="SM00128"/>
    </source>
</evidence>
<dbReference type="GO" id="GO:0034485">
    <property type="term" value="F:phosphatidylinositol-3,4,5-trisphosphate 5-phosphatase activity"/>
    <property type="evidence" value="ECO:0007669"/>
    <property type="project" value="TreeGrafter"/>
</dbReference>
<evidence type="ECO:0000256" key="3">
    <source>
        <dbReference type="SAM" id="MobiDB-lite"/>
    </source>
</evidence>
<dbReference type="PANTHER" id="PTHR45666:SF7">
    <property type="entry name" value="TYPE IV INOSITOL POLYPHOSPHATE 5-PHOSPHATASE 6-LIKE"/>
    <property type="match status" value="1"/>
</dbReference>